<dbReference type="Proteomes" id="UP000798662">
    <property type="component" value="Chromosome 3"/>
</dbReference>
<name>A0ACC3CGQ6_PYRYE</name>
<organism evidence="1 2">
    <name type="scientific">Pyropia yezoensis</name>
    <name type="common">Susabi-nori</name>
    <name type="synonym">Porphyra yezoensis</name>
    <dbReference type="NCBI Taxonomy" id="2788"/>
    <lineage>
        <taxon>Eukaryota</taxon>
        <taxon>Rhodophyta</taxon>
        <taxon>Bangiophyceae</taxon>
        <taxon>Bangiales</taxon>
        <taxon>Bangiaceae</taxon>
        <taxon>Pyropia</taxon>
    </lineage>
</organism>
<comment type="caution">
    <text evidence="1">The sequence shown here is derived from an EMBL/GenBank/DDBJ whole genome shotgun (WGS) entry which is preliminary data.</text>
</comment>
<gene>
    <name evidence="1" type="ORF">I4F81_011831</name>
</gene>
<sequence>MGAERTEIDILSLHPARLNHLPPALLTLTPSLVPFHPTDLSEGMKVKVAVPTLMYHVPKRGGEPLDLQGLTGSVKKVIGDGISANRPVVVQFVEPAKFFGHFDAEELELVED</sequence>
<accession>A0ACC3CGQ6</accession>
<proteinExistence type="predicted"/>
<reference evidence="1" key="1">
    <citation type="submission" date="2019-11" db="EMBL/GenBank/DDBJ databases">
        <title>Nori genome reveals adaptations in red seaweeds to the harsh intertidal environment.</title>
        <authorList>
            <person name="Wang D."/>
            <person name="Mao Y."/>
        </authorList>
    </citation>
    <scope>NUCLEOTIDE SEQUENCE</scope>
    <source>
        <tissue evidence="1">Gametophyte</tissue>
    </source>
</reference>
<dbReference type="EMBL" id="CM020620">
    <property type="protein sequence ID" value="KAK1869354.1"/>
    <property type="molecule type" value="Genomic_DNA"/>
</dbReference>
<protein>
    <submittedName>
        <fullName evidence="1">Uncharacterized protein</fullName>
    </submittedName>
</protein>
<evidence type="ECO:0000313" key="1">
    <source>
        <dbReference type="EMBL" id="KAK1869354.1"/>
    </source>
</evidence>
<evidence type="ECO:0000313" key="2">
    <source>
        <dbReference type="Proteomes" id="UP000798662"/>
    </source>
</evidence>
<keyword evidence="2" id="KW-1185">Reference proteome</keyword>